<dbReference type="STRING" id="380244.SAMN05216298_0299"/>
<gene>
    <name evidence="1" type="ORF">SAMN05216298_0299</name>
</gene>
<name>A0A1G9CEW6_9ACTN</name>
<reference evidence="2" key="1">
    <citation type="submission" date="2016-10" db="EMBL/GenBank/DDBJ databases">
        <authorList>
            <person name="Varghese N."/>
            <person name="Submissions S."/>
        </authorList>
    </citation>
    <scope>NUCLEOTIDE SEQUENCE [LARGE SCALE GENOMIC DNA]</scope>
    <source>
        <strain evidence="2">CGMCC 4.3147</strain>
    </source>
</reference>
<dbReference type="OrthoDB" id="3829914at2"/>
<evidence type="ECO:0000313" key="2">
    <source>
        <dbReference type="Proteomes" id="UP000198662"/>
    </source>
</evidence>
<dbReference type="RefSeq" id="WP_091041582.1">
    <property type="nucleotide sequence ID" value="NZ_FNGF01000001.1"/>
</dbReference>
<organism evidence="1 2">
    <name type="scientific">Glycomyces sambucus</name>
    <dbReference type="NCBI Taxonomy" id="380244"/>
    <lineage>
        <taxon>Bacteria</taxon>
        <taxon>Bacillati</taxon>
        <taxon>Actinomycetota</taxon>
        <taxon>Actinomycetes</taxon>
        <taxon>Glycomycetales</taxon>
        <taxon>Glycomycetaceae</taxon>
        <taxon>Glycomyces</taxon>
    </lineage>
</organism>
<sequence length="111" mass="12602">MTVFLRSDFDLETEHADQDQVVDLLESLGRVDKLIAILGSAPQTYISTIYFPETETFTLDFRDGTPALHYSAPAQTRETVIGAFLSYLAGDNRWKTAAEWKRDTHYELIQG</sequence>
<dbReference type="AlphaFoldDB" id="A0A1G9CEW6"/>
<dbReference type="Proteomes" id="UP000198662">
    <property type="component" value="Unassembled WGS sequence"/>
</dbReference>
<protein>
    <submittedName>
        <fullName evidence="1">Uncharacterized protein</fullName>
    </submittedName>
</protein>
<dbReference type="EMBL" id="FNGF01000001">
    <property type="protein sequence ID" value="SDK50190.1"/>
    <property type="molecule type" value="Genomic_DNA"/>
</dbReference>
<accession>A0A1G9CEW6</accession>
<proteinExistence type="predicted"/>
<keyword evidence="2" id="KW-1185">Reference proteome</keyword>
<evidence type="ECO:0000313" key="1">
    <source>
        <dbReference type="EMBL" id="SDK50190.1"/>
    </source>
</evidence>